<dbReference type="RefSeq" id="WP_161043002.1">
    <property type="nucleotide sequence ID" value="NZ_WWCR01000025.1"/>
</dbReference>
<dbReference type="Proteomes" id="UP000469734">
    <property type="component" value="Unassembled WGS sequence"/>
</dbReference>
<gene>
    <name evidence="2" type="ORF">GTP55_00175</name>
    <name evidence="1" type="ORF">GTP56_20615</name>
</gene>
<evidence type="ECO:0000313" key="2">
    <source>
        <dbReference type="EMBL" id="MYN37784.1"/>
    </source>
</evidence>
<dbReference type="AlphaFoldDB" id="A0A7X4H3C2"/>
<accession>A0A7X4H3C2</accession>
<dbReference type="Proteomes" id="UP000466332">
    <property type="component" value="Unassembled WGS sequence"/>
</dbReference>
<proteinExistence type="predicted"/>
<reference evidence="3 4" key="1">
    <citation type="submission" date="2019-12" db="EMBL/GenBank/DDBJ databases">
        <title>Novel species isolated from a subtropical stream in China.</title>
        <authorList>
            <person name="Lu H."/>
        </authorList>
    </citation>
    <scope>NUCLEOTIDE SEQUENCE [LARGE SCALE GENOMIC DNA]</scope>
    <source>
        <strain evidence="2 3">FT109W</strain>
        <strain evidence="1 4">FT134W</strain>
    </source>
</reference>
<organism evidence="1 4">
    <name type="scientific">Duganella margarita</name>
    <dbReference type="NCBI Taxonomy" id="2692170"/>
    <lineage>
        <taxon>Bacteria</taxon>
        <taxon>Pseudomonadati</taxon>
        <taxon>Pseudomonadota</taxon>
        <taxon>Betaproteobacteria</taxon>
        <taxon>Burkholderiales</taxon>
        <taxon>Oxalobacteraceae</taxon>
        <taxon>Telluria group</taxon>
        <taxon>Duganella</taxon>
    </lineage>
</organism>
<name>A0A7X4H3C2_9BURK</name>
<sequence>MKINKKRLLPLGIGLFVFAMVGLLADKAWSEKQQQLDLITDFYRDHLARPDKRQPSQVPPGFFTPELEALIDANNQLCYSLSRSDDICGYGADSDVFLDAQEASPSLDFERSSFRISRVGDNVVEATFNVYPDMGTAYDRQIRYVLVQEDEGWRVDDMLFSQNRSMRVELLQENDAILARARDLGDTAGWVFNYLRNGDMLDRAVRFIAFPVQVCDQYGVCAAMKRDDPRLMQALDYLSDNKSDTDVLPPPAEAQAADGKVIAIGALDFTFQNRAWWVTRIDLRRLQGIKPASGLPPTV</sequence>
<evidence type="ECO:0000313" key="4">
    <source>
        <dbReference type="Proteomes" id="UP000469734"/>
    </source>
</evidence>
<evidence type="ECO:0000313" key="3">
    <source>
        <dbReference type="Proteomes" id="UP000466332"/>
    </source>
</evidence>
<dbReference type="EMBL" id="WWCR01000025">
    <property type="protein sequence ID" value="MYM74580.1"/>
    <property type="molecule type" value="Genomic_DNA"/>
</dbReference>
<comment type="caution">
    <text evidence="1">The sequence shown here is derived from an EMBL/GenBank/DDBJ whole genome shotgun (WGS) entry which is preliminary data.</text>
</comment>
<keyword evidence="3" id="KW-1185">Reference proteome</keyword>
<evidence type="ECO:0000313" key="1">
    <source>
        <dbReference type="EMBL" id="MYM74580.1"/>
    </source>
</evidence>
<protein>
    <recommendedName>
        <fullName evidence="5">DUF3828 domain-containing protein</fullName>
    </recommendedName>
</protein>
<dbReference type="EMBL" id="WWCS01000001">
    <property type="protein sequence ID" value="MYN37784.1"/>
    <property type="molecule type" value="Genomic_DNA"/>
</dbReference>
<evidence type="ECO:0008006" key="5">
    <source>
        <dbReference type="Google" id="ProtNLM"/>
    </source>
</evidence>